<dbReference type="Pfam" id="PF20420">
    <property type="entry name" value="DUF6702"/>
    <property type="match status" value="1"/>
</dbReference>
<dbReference type="EMBL" id="VOEJ01000001">
    <property type="protein sequence ID" value="TWR30985.1"/>
    <property type="molecule type" value="Genomic_DNA"/>
</dbReference>
<organism evidence="1 2">
    <name type="scientific">Mucilaginibacter pallidiroseus</name>
    <dbReference type="NCBI Taxonomy" id="2599295"/>
    <lineage>
        <taxon>Bacteria</taxon>
        <taxon>Pseudomonadati</taxon>
        <taxon>Bacteroidota</taxon>
        <taxon>Sphingobacteriia</taxon>
        <taxon>Sphingobacteriales</taxon>
        <taxon>Sphingobacteriaceae</taxon>
        <taxon>Mucilaginibacter</taxon>
    </lineage>
</organism>
<dbReference type="OrthoDB" id="5735516at2"/>
<gene>
    <name evidence="1" type="ORF">FPZ43_00430</name>
</gene>
<sequence length="174" mass="19432">MAALLSNSLLYCYILTGLLSLTNPAKTTFHPLHVSTTDISLNPKDNQLEITCTIFTDDFESALEKQFHAKADLNRADMHAAMDVMVKNYVNAHLQIKAGGAAVKPNYLGFEINREAVNVYLESAKINTPKNMEAEVSLLQDLYQDQLNIVHMTVNGTRKSTRLDYPAKKAVQNF</sequence>
<dbReference type="AlphaFoldDB" id="A0A563UHZ7"/>
<evidence type="ECO:0000313" key="1">
    <source>
        <dbReference type="EMBL" id="TWR30985.1"/>
    </source>
</evidence>
<comment type="caution">
    <text evidence="1">The sequence shown here is derived from an EMBL/GenBank/DDBJ whole genome shotgun (WGS) entry which is preliminary data.</text>
</comment>
<evidence type="ECO:0000313" key="2">
    <source>
        <dbReference type="Proteomes" id="UP000320042"/>
    </source>
</evidence>
<keyword evidence="2" id="KW-1185">Reference proteome</keyword>
<protein>
    <submittedName>
        <fullName evidence="1">Uncharacterized protein</fullName>
    </submittedName>
</protein>
<dbReference type="Proteomes" id="UP000320042">
    <property type="component" value="Unassembled WGS sequence"/>
</dbReference>
<accession>A0A563UHZ7</accession>
<proteinExistence type="predicted"/>
<reference evidence="1 2" key="1">
    <citation type="submission" date="2019-07" db="EMBL/GenBank/DDBJ databases">
        <authorList>
            <person name="Kim J."/>
        </authorList>
    </citation>
    <scope>NUCLEOTIDE SEQUENCE [LARGE SCALE GENOMIC DNA]</scope>
    <source>
        <strain evidence="2">dk17</strain>
    </source>
</reference>
<name>A0A563UHZ7_9SPHI</name>
<dbReference type="InterPro" id="IPR046525">
    <property type="entry name" value="DUF6702"/>
</dbReference>
<dbReference type="RefSeq" id="WP_146379882.1">
    <property type="nucleotide sequence ID" value="NZ_VOEJ01000001.1"/>
</dbReference>